<feature type="compositionally biased region" description="Gly residues" evidence="6">
    <location>
        <begin position="884"/>
        <end position="901"/>
    </location>
</feature>
<dbReference type="GO" id="GO:0035267">
    <property type="term" value="C:NuA4 histone acetyltransferase complex"/>
    <property type="evidence" value="ECO:0007669"/>
    <property type="project" value="InterPro"/>
</dbReference>
<proteinExistence type="predicted"/>
<keyword evidence="3" id="KW-0805">Transcription regulation</keyword>
<evidence type="ECO:0000256" key="1">
    <source>
        <dbReference type="ARBA" id="ARBA00004123"/>
    </source>
</evidence>
<comment type="caution">
    <text evidence="8">The sequence shown here is derived from an EMBL/GenBank/DDBJ whole genome shotgun (WGS) entry which is preliminary data.</text>
</comment>
<feature type="compositionally biased region" description="Low complexity" evidence="6">
    <location>
        <begin position="638"/>
        <end position="671"/>
    </location>
</feature>
<protein>
    <submittedName>
        <fullName evidence="8">Myb family DNA-binding domain-containing protein</fullName>
    </submittedName>
</protein>
<dbReference type="Pfam" id="PF16282">
    <property type="entry name" value="SANT_DAMP1_like"/>
    <property type="match status" value="1"/>
</dbReference>
<dbReference type="GO" id="GO:0006338">
    <property type="term" value="P:chromatin remodeling"/>
    <property type="evidence" value="ECO:0007669"/>
    <property type="project" value="InterPro"/>
</dbReference>
<feature type="region of interest" description="Disordered" evidence="6">
    <location>
        <begin position="526"/>
        <end position="1113"/>
    </location>
</feature>
<comment type="subcellular location">
    <subcellularLocation>
        <location evidence="1">Nucleus</location>
    </subcellularLocation>
</comment>
<feature type="compositionally biased region" description="Low complexity" evidence="6">
    <location>
        <begin position="603"/>
        <end position="629"/>
    </location>
</feature>
<dbReference type="PANTHER" id="PTHR12855:SF10">
    <property type="entry name" value="DNA METHYLTRANSFERASE 1-ASSOCIATED PROTEIN 1"/>
    <property type="match status" value="1"/>
</dbReference>
<organism evidence="8 9">
    <name type="scientific">Besnoitia besnoiti</name>
    <name type="common">Apicomplexan protozoan</name>
    <dbReference type="NCBI Taxonomy" id="94643"/>
    <lineage>
        <taxon>Eukaryota</taxon>
        <taxon>Sar</taxon>
        <taxon>Alveolata</taxon>
        <taxon>Apicomplexa</taxon>
        <taxon>Conoidasida</taxon>
        <taxon>Coccidia</taxon>
        <taxon>Eucoccidiorida</taxon>
        <taxon>Eimeriorina</taxon>
        <taxon>Sarcocystidae</taxon>
        <taxon>Besnoitia</taxon>
    </lineage>
</organism>
<reference evidence="8 9" key="1">
    <citation type="submission" date="2017-09" db="EMBL/GenBank/DDBJ databases">
        <title>Genome sequencing of Besnoitia besnoiti strain Bb-Ger1.</title>
        <authorList>
            <person name="Schares G."/>
            <person name="Venepally P."/>
            <person name="Lorenzi H.A."/>
        </authorList>
    </citation>
    <scope>NUCLEOTIDE SEQUENCE [LARGE SCALE GENOMIC DNA]</scope>
    <source>
        <strain evidence="8 9">Bb-Ger1</strain>
    </source>
</reference>
<dbReference type="AlphaFoldDB" id="A0A2A9MGZ3"/>
<feature type="compositionally biased region" description="Low complexity" evidence="6">
    <location>
        <begin position="923"/>
        <end position="939"/>
    </location>
</feature>
<gene>
    <name evidence="8" type="ORF">BESB_067050</name>
</gene>
<keyword evidence="8" id="KW-0238">DNA-binding</keyword>
<feature type="compositionally biased region" description="Low complexity" evidence="6">
    <location>
        <begin position="835"/>
        <end position="856"/>
    </location>
</feature>
<dbReference type="InterPro" id="IPR009057">
    <property type="entry name" value="Homeodomain-like_sf"/>
</dbReference>
<feature type="compositionally biased region" description="Low complexity" evidence="6">
    <location>
        <begin position="733"/>
        <end position="750"/>
    </location>
</feature>
<keyword evidence="5" id="KW-0539">Nucleus</keyword>
<dbReference type="STRING" id="94643.A0A2A9MGZ3"/>
<dbReference type="Proteomes" id="UP000224006">
    <property type="component" value="Chromosome VI"/>
</dbReference>
<keyword evidence="9" id="KW-1185">Reference proteome</keyword>
<name>A0A2A9MGZ3_BESBE</name>
<dbReference type="InterPro" id="IPR032563">
    <property type="entry name" value="DAMP1_SANT-like"/>
</dbReference>
<evidence type="ECO:0000256" key="6">
    <source>
        <dbReference type="SAM" id="MobiDB-lite"/>
    </source>
</evidence>
<dbReference type="GO" id="GO:0000122">
    <property type="term" value="P:negative regulation of transcription by RNA polymerase II"/>
    <property type="evidence" value="ECO:0007669"/>
    <property type="project" value="TreeGrafter"/>
</dbReference>
<dbReference type="RefSeq" id="XP_029218681.1">
    <property type="nucleotide sequence ID" value="XM_029365098.1"/>
</dbReference>
<feature type="compositionally biased region" description="Low complexity" evidence="6">
    <location>
        <begin position="690"/>
        <end position="703"/>
    </location>
</feature>
<feature type="compositionally biased region" description="Low complexity" evidence="6">
    <location>
        <begin position="863"/>
        <end position="880"/>
    </location>
</feature>
<evidence type="ECO:0000256" key="3">
    <source>
        <dbReference type="ARBA" id="ARBA00023015"/>
    </source>
</evidence>
<feature type="compositionally biased region" description="Pro residues" evidence="6">
    <location>
        <begin position="983"/>
        <end position="1003"/>
    </location>
</feature>
<dbReference type="PANTHER" id="PTHR12855">
    <property type="entry name" value="DNA METHYLTRANSFERASE 1-ASSOCIATED PROTEIN 1 FAMILY MEMBER"/>
    <property type="match status" value="1"/>
</dbReference>
<accession>A0A2A9MGZ3</accession>
<keyword evidence="4" id="KW-0804">Transcription</keyword>
<evidence type="ECO:0000256" key="5">
    <source>
        <dbReference type="ARBA" id="ARBA00023242"/>
    </source>
</evidence>
<dbReference type="GO" id="GO:0003714">
    <property type="term" value="F:transcription corepressor activity"/>
    <property type="evidence" value="ECO:0007669"/>
    <property type="project" value="TreeGrafter"/>
</dbReference>
<sequence length="1195" mass="122014">MSLVRDLLGVTPQTAQGVLQLNERLLLHESASPPPSALPELSAAVSSPKDRTMNTALLLAKTGATAAPGKLAKSLLGVPKDVRAALIGGTASLPSLPAVMHLPRAKRGQGSRPVSKWRLCAFTNCARDDGFCLVHWRKVNDQQALQLQQQAADLQAKETSQDDKAQPAEGGDGGGQVKTEIEAGAAEASADRPGASLRGVRRIPFQDRLLLGFLLTPEKDYPFAKFNVKTVQPPLTDELYNKYIQPLDSSWSRDETFELWHLVHKFDLHWPVIFDAFSASPGRSVEELKQRYYAVAKRLVIRQFEEKEEEELAKGPAASNAVLARLREEKQRHPLVRFNFNFAAECQRRLLLERQQRLGLEELEAEQMLQTQIRAAEGKLKKMGRAREEQRKLQRRFDTPADSAPAVSASSFLELKEPTCVTLSALLEETKNKRVSEKANALIDGYLSSMGVAPPACFTYNIAETYWGLRTEVSIMLHLRQRVEKLKEELSYWSTVASSLPPHAPLPPAVGASPAALAGPAAAGVKAPGMAQQSPQFFQTHFPPGGSAHALPDGGRDRMSAGREPGPRSQPQAPRDLSLPPQAGVSRCPSVSAGRAPDGASRSRQQASLSPAPPASSGSSASPSPQSPSLSPPPRAPAAPHAATGVAGASSHGAAHPAPSSGPAAAGQQGPMAPPAAGPGGSVQMPAMQANAAHHPGAPASHGETPSGQSSVVVSVHVPPSHYQMNAQGGHPGSSFSVPSPLPSSQSPSPHGAVPPATAHPTQMGAGPLQRGASGAAAGGAQGDPSLPASYPGMSPPLAAGGRAGEERSAPHTGVSTPANVGSLPSASPFPPSFPGSSHFPQHPHGNFAQGNFGNAAPPPGAFPQLMAQQGAGEAGQQGPPGDPGGQPGGTVGPGMMGMAGAGPTPWGVPQTGDMGPGGQLTAGQGAADGMQGAYAGQMGMPGGNRPGGGASRGAQAGNPQNKASRSRGRFPPSANATQTTSPYPPPAGSPPAPGGPPSPLPPSFASSAAPGEMFHSSSVSPSPSSTPGLPLLSDSANAARQRPGAPDGGNARAAKKPRSASRKSQQVLQPGALNPGGTFPPANLPPGSAVPLAGPPAGPGPSMPGGVPSEVGAGRMVMIGPGSRGSLGPGAGPEQGLMAHPAGHMHAPQEMPGMVDHAQAAGGHNVANNVASGVAHPPPMAHPGAMQAPSGGGA</sequence>
<dbReference type="GeneID" id="40311631"/>
<evidence type="ECO:0000259" key="7">
    <source>
        <dbReference type="Pfam" id="PF16282"/>
    </source>
</evidence>
<feature type="compositionally biased region" description="Gly residues" evidence="6">
    <location>
        <begin position="940"/>
        <end position="952"/>
    </location>
</feature>
<dbReference type="OrthoDB" id="19740at2759"/>
<dbReference type="VEuPathDB" id="ToxoDB:BESB_067050"/>
<evidence type="ECO:0000313" key="8">
    <source>
        <dbReference type="EMBL" id="PFH34672.1"/>
    </source>
</evidence>
<dbReference type="Gene3D" id="1.10.10.60">
    <property type="entry name" value="Homeodomain-like"/>
    <property type="match status" value="1"/>
</dbReference>
<dbReference type="GO" id="GO:0000812">
    <property type="term" value="C:Swr1 complex"/>
    <property type="evidence" value="ECO:0007669"/>
    <property type="project" value="TreeGrafter"/>
</dbReference>
<feature type="compositionally biased region" description="Basic and acidic residues" evidence="6">
    <location>
        <begin position="155"/>
        <end position="166"/>
    </location>
</feature>
<dbReference type="InterPro" id="IPR027109">
    <property type="entry name" value="Swc4/Dmap1"/>
</dbReference>
<evidence type="ECO:0000313" key="9">
    <source>
        <dbReference type="Proteomes" id="UP000224006"/>
    </source>
</evidence>
<feature type="compositionally biased region" description="Pro residues" evidence="6">
    <location>
        <begin position="1094"/>
        <end position="1103"/>
    </location>
</feature>
<dbReference type="EMBL" id="NWUJ01000006">
    <property type="protein sequence ID" value="PFH34672.1"/>
    <property type="molecule type" value="Genomic_DNA"/>
</dbReference>
<dbReference type="SUPFAM" id="SSF46689">
    <property type="entry name" value="Homeodomain-like"/>
    <property type="match status" value="1"/>
</dbReference>
<dbReference type="KEGG" id="bbes:BESB_067050"/>
<feature type="compositionally biased region" description="Low complexity" evidence="6">
    <location>
        <begin position="710"/>
        <end position="722"/>
    </location>
</feature>
<evidence type="ECO:0000256" key="2">
    <source>
        <dbReference type="ARBA" id="ARBA00022853"/>
    </source>
</evidence>
<feature type="domain" description="DAMP1 SANT/Myb-like" evidence="7">
    <location>
        <begin position="221"/>
        <end position="300"/>
    </location>
</feature>
<dbReference type="GO" id="GO:0006281">
    <property type="term" value="P:DNA repair"/>
    <property type="evidence" value="ECO:0007669"/>
    <property type="project" value="InterPro"/>
</dbReference>
<keyword evidence="2" id="KW-0156">Chromatin regulator</keyword>
<dbReference type="GO" id="GO:0003677">
    <property type="term" value="F:DNA binding"/>
    <property type="evidence" value="ECO:0007669"/>
    <property type="project" value="UniProtKB-KW"/>
</dbReference>
<feature type="region of interest" description="Disordered" evidence="6">
    <location>
        <begin position="153"/>
        <end position="177"/>
    </location>
</feature>
<feature type="compositionally biased region" description="Low complexity" evidence="6">
    <location>
        <begin position="1004"/>
        <end position="1036"/>
    </location>
</feature>
<evidence type="ECO:0000256" key="4">
    <source>
        <dbReference type="ARBA" id="ARBA00023163"/>
    </source>
</evidence>